<name>A0A080M7Y1_9PROT</name>
<keyword evidence="1" id="KW-0732">Signal</keyword>
<gene>
    <name evidence="2" type="ORF">AW09_001499</name>
</gene>
<feature type="chain" id="PRO_5001751154" evidence="1">
    <location>
        <begin position="17"/>
        <end position="53"/>
    </location>
</feature>
<evidence type="ECO:0000313" key="2">
    <source>
        <dbReference type="EMBL" id="KFB73239.1"/>
    </source>
</evidence>
<feature type="signal peptide" evidence="1">
    <location>
        <begin position="1"/>
        <end position="16"/>
    </location>
</feature>
<sequence>MFSRFGYFFTTSLAFAGLAPALCHEHAAGEGRERPVSFGSRCAQASDRQAVGV</sequence>
<comment type="caution">
    <text evidence="2">The sequence shown here is derived from an EMBL/GenBank/DDBJ whole genome shotgun (WGS) entry which is preliminary data.</text>
</comment>
<organism evidence="2 3">
    <name type="scientific">Candidatus Accumulibacter phosphatis</name>
    <dbReference type="NCBI Taxonomy" id="327160"/>
    <lineage>
        <taxon>Bacteria</taxon>
        <taxon>Pseudomonadati</taxon>
        <taxon>Pseudomonadota</taxon>
        <taxon>Betaproteobacteria</taxon>
        <taxon>Candidatus Accumulibacter</taxon>
    </lineage>
</organism>
<evidence type="ECO:0000313" key="3">
    <source>
        <dbReference type="Proteomes" id="UP000020077"/>
    </source>
</evidence>
<dbReference type="EMBL" id="JDVG02000259">
    <property type="protein sequence ID" value="KFB73239.1"/>
    <property type="molecule type" value="Genomic_DNA"/>
</dbReference>
<reference evidence="2 3" key="1">
    <citation type="submission" date="2014-02" db="EMBL/GenBank/DDBJ databases">
        <title>Expanding our view of genomic diversity in Candidatus Accumulibacter clades.</title>
        <authorList>
            <person name="Skennerton C.T."/>
            <person name="Barr J.J."/>
            <person name="Slater F.R."/>
            <person name="Bond P.L."/>
            <person name="Tyson G.W."/>
        </authorList>
    </citation>
    <scope>NUCLEOTIDE SEQUENCE [LARGE SCALE GENOMIC DNA]</scope>
    <source>
        <strain evidence="3">BA-91</strain>
    </source>
</reference>
<accession>A0A080M7Y1</accession>
<dbReference type="AlphaFoldDB" id="A0A080M7Y1"/>
<proteinExistence type="predicted"/>
<evidence type="ECO:0000256" key="1">
    <source>
        <dbReference type="SAM" id="SignalP"/>
    </source>
</evidence>
<protein>
    <submittedName>
        <fullName evidence="2">Uncharacterized protein</fullName>
    </submittedName>
</protein>
<dbReference type="Proteomes" id="UP000020077">
    <property type="component" value="Unassembled WGS sequence"/>
</dbReference>